<dbReference type="CDD" id="cd00093">
    <property type="entry name" value="HTH_XRE"/>
    <property type="match status" value="1"/>
</dbReference>
<comment type="caution">
    <text evidence="3">The sequence shown here is derived from an EMBL/GenBank/DDBJ whole genome shotgun (WGS) entry which is preliminary data.</text>
</comment>
<reference evidence="3" key="1">
    <citation type="journal article" date="2013" name="Environ. Microbiol.">
        <title>Microbiota from the distal guts of lean and obese adolescents exhibit partial functional redundancy besides clear differences in community structure.</title>
        <authorList>
            <person name="Ferrer M."/>
            <person name="Ruiz A."/>
            <person name="Lanza F."/>
            <person name="Haange S.B."/>
            <person name="Oberbach A."/>
            <person name="Till H."/>
            <person name="Bargiela R."/>
            <person name="Campoy C."/>
            <person name="Segura M.T."/>
            <person name="Richter M."/>
            <person name="von Bergen M."/>
            <person name="Seifert J."/>
            <person name="Suarez A."/>
        </authorList>
    </citation>
    <scope>NUCLEOTIDE SEQUENCE</scope>
</reference>
<dbReference type="Gene3D" id="1.10.260.40">
    <property type="entry name" value="lambda repressor-like DNA-binding domains"/>
    <property type="match status" value="1"/>
</dbReference>
<proteinExistence type="predicted"/>
<feature type="domain" description="HTH cro/C1-type" evidence="2">
    <location>
        <begin position="11"/>
        <end position="68"/>
    </location>
</feature>
<dbReference type="GO" id="GO:0003677">
    <property type="term" value="F:DNA binding"/>
    <property type="evidence" value="ECO:0007669"/>
    <property type="project" value="UniProtKB-KW"/>
</dbReference>
<name>K1SS91_9ZZZZ</name>
<evidence type="ECO:0000259" key="2">
    <source>
        <dbReference type="PROSITE" id="PS50943"/>
    </source>
</evidence>
<evidence type="ECO:0000313" key="3">
    <source>
        <dbReference type="EMBL" id="EKC56715.1"/>
    </source>
</evidence>
<protein>
    <submittedName>
        <fullName evidence="3">Toxin-antitoxin system, antitoxin component, Xre family</fullName>
    </submittedName>
</protein>
<keyword evidence="1" id="KW-0238">DNA-binding</keyword>
<evidence type="ECO:0000256" key="1">
    <source>
        <dbReference type="ARBA" id="ARBA00023125"/>
    </source>
</evidence>
<organism evidence="3">
    <name type="scientific">human gut metagenome</name>
    <dbReference type="NCBI Taxonomy" id="408170"/>
    <lineage>
        <taxon>unclassified sequences</taxon>
        <taxon>metagenomes</taxon>
        <taxon>organismal metagenomes</taxon>
    </lineage>
</organism>
<dbReference type="PROSITE" id="PS50943">
    <property type="entry name" value="HTH_CROC1"/>
    <property type="match status" value="1"/>
</dbReference>
<dbReference type="Pfam" id="PF01381">
    <property type="entry name" value="HTH_3"/>
    <property type="match status" value="1"/>
</dbReference>
<dbReference type="AlphaFoldDB" id="K1SS91"/>
<dbReference type="SUPFAM" id="SSF47413">
    <property type="entry name" value="lambda repressor-like DNA-binding domains"/>
    <property type="match status" value="1"/>
</dbReference>
<dbReference type="PANTHER" id="PTHR46558:SF11">
    <property type="entry name" value="HTH-TYPE TRANSCRIPTIONAL REGULATOR XRE"/>
    <property type="match status" value="1"/>
</dbReference>
<dbReference type="InterPro" id="IPR010982">
    <property type="entry name" value="Lambda_DNA-bd_dom_sf"/>
</dbReference>
<dbReference type="EMBL" id="AJWZ01007507">
    <property type="protein sequence ID" value="EKC56715.1"/>
    <property type="molecule type" value="Genomic_DNA"/>
</dbReference>
<dbReference type="InterPro" id="IPR001387">
    <property type="entry name" value="Cro/C1-type_HTH"/>
</dbReference>
<dbReference type="PANTHER" id="PTHR46558">
    <property type="entry name" value="TRACRIPTIONAL REGULATORY PROTEIN-RELATED-RELATED"/>
    <property type="match status" value="1"/>
</dbReference>
<sequence>MKTRISVQERLKDLRVERGLNLEELAQETGISKSALGSYENDNDEYKEINHGSLLKLADFYQVSVDYLLGLTNNRRYENTPIEELHLSDEVVELLKSERFNNRLLCEIISHEKFKELLADAEIYVDGIATMHFHDTNSSLAALRAMVLEEHPEAAADRAIKVLEACQIEEEDFFCHVTHKTWDVILHDIRKAHENDSESAPDTTPADELIREVQKAMQSPGDRVQQFTEIFCKAFRLKIQAALTRGTKPFEKAVQEIPADKTVWYELPAQAVEIKTAVVGFCSYSGCFYL</sequence>
<gene>
    <name evidence="3" type="ORF">OBE_10924</name>
</gene>
<accession>K1SS91</accession>
<dbReference type="SMART" id="SM00530">
    <property type="entry name" value="HTH_XRE"/>
    <property type="match status" value="1"/>
</dbReference>